<evidence type="ECO:0000313" key="10">
    <source>
        <dbReference type="RefSeq" id="XP_039134741.1"/>
    </source>
</evidence>
<protein>
    <recommendedName>
        <fullName evidence="5">Autophagy protein 5</fullName>
    </recommendedName>
</protein>
<comment type="function">
    <text evidence="5">Required for autophagy.</text>
</comment>
<dbReference type="GO" id="GO:0010150">
    <property type="term" value="P:leaf senescence"/>
    <property type="evidence" value="ECO:0007669"/>
    <property type="project" value="EnsemblPlants"/>
</dbReference>
<keyword evidence="4 5" id="KW-0072">Autophagy</keyword>
<dbReference type="PANTHER" id="PTHR13040:SF2">
    <property type="entry name" value="AUTOPHAGY PROTEIN 5"/>
    <property type="match status" value="1"/>
</dbReference>
<comment type="similarity">
    <text evidence="1 5">Belongs to the ATG5 family.</text>
</comment>
<dbReference type="FunFam" id="3.10.20.90:FF:000370">
    <property type="entry name" value="Autophagy protein 5"/>
    <property type="match status" value="1"/>
</dbReference>
<evidence type="ECO:0000256" key="2">
    <source>
        <dbReference type="ARBA" id="ARBA00022499"/>
    </source>
</evidence>
<evidence type="ECO:0000259" key="7">
    <source>
        <dbReference type="Pfam" id="PF20637"/>
    </source>
</evidence>
<evidence type="ECO:0000313" key="9">
    <source>
        <dbReference type="Proteomes" id="UP001515500"/>
    </source>
</evidence>
<dbReference type="InterPro" id="IPR042527">
    <property type="entry name" value="Atg5_UblA_dom_sf"/>
</dbReference>
<comment type="subcellular location">
    <subcellularLocation>
        <location evidence="5">Cytoplasm</location>
    </subcellularLocation>
</comment>
<feature type="domain" description="Autophagy protein ATG5 UblB" evidence="6">
    <location>
        <begin position="212"/>
        <end position="362"/>
    </location>
</feature>
<dbReference type="InterPro" id="IPR048939">
    <property type="entry name" value="ATG5_UblA"/>
</dbReference>
<comment type="subunit">
    <text evidence="5">Conjugated with ATG12.</text>
</comment>
<evidence type="ECO:0000259" key="6">
    <source>
        <dbReference type="Pfam" id="PF04106"/>
    </source>
</evidence>
<dbReference type="GO" id="GO:0034045">
    <property type="term" value="C:phagophore assembly site membrane"/>
    <property type="evidence" value="ECO:0007669"/>
    <property type="project" value="TreeGrafter"/>
</dbReference>
<dbReference type="GO" id="GO:0000422">
    <property type="term" value="P:autophagy of mitochondrion"/>
    <property type="evidence" value="ECO:0007669"/>
    <property type="project" value="TreeGrafter"/>
</dbReference>
<proteinExistence type="inferred from homology"/>
<evidence type="ECO:0000256" key="5">
    <source>
        <dbReference type="RuleBase" id="RU361202"/>
    </source>
</evidence>
<dbReference type="GO" id="GO:0050832">
    <property type="term" value="P:defense response to fungus"/>
    <property type="evidence" value="ECO:0007669"/>
    <property type="project" value="EnsemblPlants"/>
</dbReference>
<dbReference type="InterPro" id="IPR042526">
    <property type="entry name" value="Atg5_HR"/>
</dbReference>
<dbReference type="Gene3D" id="3.10.20.90">
    <property type="entry name" value="Phosphatidylinositol 3-kinase Catalytic Subunit, Chain A, domain 1"/>
    <property type="match status" value="1"/>
</dbReference>
<dbReference type="GO" id="GO:0034727">
    <property type="term" value="P:piecemeal microautophagy of the nucleus"/>
    <property type="evidence" value="ECO:0007669"/>
    <property type="project" value="TreeGrafter"/>
</dbReference>
<organism evidence="9 10">
    <name type="scientific">Dioscorea cayennensis subsp. rotundata</name>
    <name type="common">White Guinea yam</name>
    <name type="synonym">Dioscorea rotundata</name>
    <dbReference type="NCBI Taxonomy" id="55577"/>
    <lineage>
        <taxon>Eukaryota</taxon>
        <taxon>Viridiplantae</taxon>
        <taxon>Streptophyta</taxon>
        <taxon>Embryophyta</taxon>
        <taxon>Tracheophyta</taxon>
        <taxon>Spermatophyta</taxon>
        <taxon>Magnoliopsida</taxon>
        <taxon>Liliopsida</taxon>
        <taxon>Dioscoreales</taxon>
        <taxon>Dioscoreaceae</taxon>
        <taxon>Dioscorea</taxon>
    </lineage>
</organism>
<dbReference type="GO" id="GO:0034274">
    <property type="term" value="C:Atg12-Atg5-Atg16 complex"/>
    <property type="evidence" value="ECO:0007669"/>
    <property type="project" value="TreeGrafter"/>
</dbReference>
<dbReference type="GO" id="GO:0006995">
    <property type="term" value="P:cellular response to nitrogen starvation"/>
    <property type="evidence" value="ECO:0007669"/>
    <property type="project" value="TreeGrafter"/>
</dbReference>
<dbReference type="GO" id="GO:0005776">
    <property type="term" value="C:autophagosome"/>
    <property type="evidence" value="ECO:0007669"/>
    <property type="project" value="TreeGrafter"/>
</dbReference>
<keyword evidence="5" id="KW-0963">Cytoplasm</keyword>
<dbReference type="GeneID" id="120272069"/>
<gene>
    <name evidence="10" type="primary">LOC120272069</name>
</gene>
<dbReference type="GO" id="GO:0061908">
    <property type="term" value="C:phagophore"/>
    <property type="evidence" value="ECO:0007669"/>
    <property type="project" value="TreeGrafter"/>
</dbReference>
<dbReference type="Pfam" id="PF20638">
    <property type="entry name" value="ATG5_UblA"/>
    <property type="match status" value="1"/>
</dbReference>
<dbReference type="PANTHER" id="PTHR13040">
    <property type="entry name" value="AUTOPHAGY PROTEIN 5"/>
    <property type="match status" value="1"/>
</dbReference>
<dbReference type="Pfam" id="PF04106">
    <property type="entry name" value="ATG5_UblB"/>
    <property type="match status" value="1"/>
</dbReference>
<keyword evidence="9" id="KW-1185">Reference proteome</keyword>
<dbReference type="GO" id="GO:0019776">
    <property type="term" value="F:Atg8-family ligase activity"/>
    <property type="evidence" value="ECO:0007669"/>
    <property type="project" value="TreeGrafter"/>
</dbReference>
<dbReference type="Pfam" id="PF20637">
    <property type="entry name" value="ATG5_HBR"/>
    <property type="match status" value="1"/>
</dbReference>
<feature type="domain" description="Autophagy protein ATG5 UblA" evidence="8">
    <location>
        <begin position="15"/>
        <end position="108"/>
    </location>
</feature>
<reference evidence="10" key="1">
    <citation type="submission" date="2025-08" db="UniProtKB">
        <authorList>
            <consortium name="RefSeq"/>
        </authorList>
    </citation>
    <scope>IDENTIFICATION</scope>
</reference>
<dbReference type="Gene3D" id="1.10.246.190">
    <property type="entry name" value="Autophagy protein Apg5, helix rich domain"/>
    <property type="match status" value="1"/>
</dbReference>
<dbReference type="InterPro" id="IPR048940">
    <property type="entry name" value="ATG5_HBR"/>
</dbReference>
<dbReference type="Gene3D" id="3.10.20.620">
    <property type="match status" value="1"/>
</dbReference>
<accession>A0AB40C4N4</accession>
<dbReference type="GO" id="GO:0044233">
    <property type="term" value="C:mitochondria-associated endoplasmic reticulum membrane contact site"/>
    <property type="evidence" value="ECO:0007669"/>
    <property type="project" value="TreeGrafter"/>
</dbReference>
<feature type="domain" description="Autophagy protein ATG5 alpha-helical bundle region" evidence="7">
    <location>
        <begin position="122"/>
        <end position="178"/>
    </location>
</feature>
<dbReference type="FunFam" id="3.10.20.620:FF:000002">
    <property type="entry name" value="Autophagy protein 5"/>
    <property type="match status" value="1"/>
</dbReference>
<evidence type="ECO:0000256" key="4">
    <source>
        <dbReference type="ARBA" id="ARBA00023006"/>
    </source>
</evidence>
<keyword evidence="3 5" id="KW-0832">Ubl conjugation</keyword>
<name>A0AB40C4N4_DIOCR</name>
<sequence>MAAMELCSEEALRYIWGGAIPLQIHLHESEVTTLPPPPPALILGPRIGYLPLLVSLLKPYFSSTLPPGVDTVWFDYKGLPLKWYIPTGVLYDLLCAEPERPWNLTVHFRGHPGETLIPCESEDNVKWSFINALKEAAYVINGNCKNVMNLSQADQFELWQSLMKGNMEGHQRIASRLKLGPIGEDCTLKTGSGQPRQALGEAETAGSSRVGRIPVRLYVRNISQDLDDFDEATAVDSWDSISYINRPVEIHKYEGHLLTLRTALKALLPEIFDDETMPDNQIFSKEEGCQVTNPSFEDYETPNSLRNVEAEETSIISDSVVLSKKPKVKLIRIQGIELDLSIPFFWVVNNLMNPDYFIHICVFTEASPSQVLVR</sequence>
<dbReference type="RefSeq" id="XP_039134741.1">
    <property type="nucleotide sequence ID" value="XM_039278807.1"/>
</dbReference>
<dbReference type="AlphaFoldDB" id="A0AB40C4N4"/>
<dbReference type="InterPro" id="IPR007239">
    <property type="entry name" value="Atg5"/>
</dbReference>
<evidence type="ECO:0000259" key="8">
    <source>
        <dbReference type="Pfam" id="PF20638"/>
    </source>
</evidence>
<dbReference type="Proteomes" id="UP001515500">
    <property type="component" value="Chromosome 11"/>
</dbReference>
<evidence type="ECO:0000256" key="1">
    <source>
        <dbReference type="ARBA" id="ARBA00006910"/>
    </source>
</evidence>
<keyword evidence="2 5" id="KW-1017">Isopeptide bond</keyword>
<dbReference type="InterPro" id="IPR048318">
    <property type="entry name" value="ATG5_UblB"/>
</dbReference>
<keyword evidence="5" id="KW-0813">Transport</keyword>
<evidence type="ECO:0000256" key="3">
    <source>
        <dbReference type="ARBA" id="ARBA00022843"/>
    </source>
</evidence>